<protein>
    <recommendedName>
        <fullName evidence="2">DUF6536 domain-containing protein</fullName>
    </recommendedName>
</protein>
<feature type="transmembrane region" description="Helical" evidence="1">
    <location>
        <begin position="585"/>
        <end position="607"/>
    </location>
</feature>
<keyword evidence="1" id="KW-1133">Transmembrane helix</keyword>
<dbReference type="EMBL" id="ML743560">
    <property type="protein sequence ID" value="KAE8140789.1"/>
    <property type="molecule type" value="Genomic_DNA"/>
</dbReference>
<feature type="transmembrane region" description="Helical" evidence="1">
    <location>
        <begin position="331"/>
        <end position="355"/>
    </location>
</feature>
<keyword evidence="1" id="KW-0472">Membrane</keyword>
<dbReference type="InterPro" id="IPR046623">
    <property type="entry name" value="DUF6536"/>
</dbReference>
<dbReference type="Pfam" id="PF20163">
    <property type="entry name" value="DUF6536"/>
    <property type="match status" value="1"/>
</dbReference>
<dbReference type="RefSeq" id="XP_031916852.1">
    <property type="nucleotide sequence ID" value="XM_032061345.1"/>
</dbReference>
<proteinExistence type="predicted"/>
<feature type="transmembrane region" description="Helical" evidence="1">
    <location>
        <begin position="421"/>
        <end position="444"/>
    </location>
</feature>
<dbReference type="PANTHER" id="PTHR35395:SF1">
    <property type="entry name" value="DUF6536 DOMAIN-CONTAINING PROTEIN"/>
    <property type="match status" value="1"/>
</dbReference>
<accession>A0A5N6T3E0</accession>
<keyword evidence="1" id="KW-0812">Transmembrane</keyword>
<organism evidence="3 4">
    <name type="scientific">Aspergillus pseudotamarii</name>
    <dbReference type="NCBI Taxonomy" id="132259"/>
    <lineage>
        <taxon>Eukaryota</taxon>
        <taxon>Fungi</taxon>
        <taxon>Dikarya</taxon>
        <taxon>Ascomycota</taxon>
        <taxon>Pezizomycotina</taxon>
        <taxon>Eurotiomycetes</taxon>
        <taxon>Eurotiomycetidae</taxon>
        <taxon>Eurotiales</taxon>
        <taxon>Aspergillaceae</taxon>
        <taxon>Aspergillus</taxon>
        <taxon>Aspergillus subgen. Circumdati</taxon>
    </lineage>
</organism>
<evidence type="ECO:0000259" key="2">
    <source>
        <dbReference type="Pfam" id="PF20163"/>
    </source>
</evidence>
<name>A0A5N6T3E0_ASPPS</name>
<sequence length="687" mass="76373">MDLDDESHKMIDLLESKKMSDQSDNECESQFPVKVHRSFRTRIAEWYSGWRFTLALASFASIIVLAFNLGFVIWAAAHHKVEKSRGTLHEGNCEKVQHMSTGLHFAINILSTSLLGASNYCMVCGGLLASPYTAWFAEKGRWLDIGVPSIRNLRQVSRTRAILYNSTIFAITSANSYWVFTAPEGFVKQDVQNITSDKGDTINDALSRLRAEAQNGTLQRLEISQCVNAYATDFQTTYGSLILVTNDTGQLDQYQSIAQQTTFLPEENLRTSASDPYKWICSAQAEAKDHTCSQLLSDVKDQVSKNSWYVDRYRVAYCLAERPPQRCKLEYSLPLAIIVIVFNLVKAIIIGYTAASATKKPILTTGDAVVSFMLKPDEFTRGQCLLTRESVKTRRCRPSYKSSMFNRTPKRWHAAVSGRRYLLGLVSYTVAIVICIGLLIFGVLSMRDKSNTWTMGLGAINTQTLITGTRWVTSLISNVLVANTPQLLFSIIYFTFNAIFTAMTLAAEWSRYANHRKGLRVSGPPDVAQRSSYFLSLPYRFAVPALTFSALLHWLLSQSLFVVGIESYTGNLQRDPTRDFITCGYSPPAILSAILVGVVMVVWLVGFSFRRLESGMPVAGSCSLAIAAACHPTLSLQGDEYVEGEGKLGAEQMRLQWGVTSVDADGEGHCSFSSEKVGVPEDGKIYR</sequence>
<feature type="transmembrane region" description="Helical" evidence="1">
    <location>
        <begin position="54"/>
        <end position="77"/>
    </location>
</feature>
<feature type="transmembrane region" description="Helical" evidence="1">
    <location>
        <begin position="161"/>
        <end position="180"/>
    </location>
</feature>
<keyword evidence="4" id="KW-1185">Reference proteome</keyword>
<feature type="domain" description="DUF6536" evidence="2">
    <location>
        <begin position="50"/>
        <end position="187"/>
    </location>
</feature>
<dbReference type="OrthoDB" id="5429634at2759"/>
<reference evidence="3 4" key="1">
    <citation type="submission" date="2019-04" db="EMBL/GenBank/DDBJ databases">
        <title>Friends and foes A comparative genomics study of 23 Aspergillus species from section Flavi.</title>
        <authorList>
            <consortium name="DOE Joint Genome Institute"/>
            <person name="Kjaerbolling I."/>
            <person name="Vesth T."/>
            <person name="Frisvad J.C."/>
            <person name="Nybo J.L."/>
            <person name="Theobald S."/>
            <person name="Kildgaard S."/>
            <person name="Isbrandt T."/>
            <person name="Kuo A."/>
            <person name="Sato A."/>
            <person name="Lyhne E.K."/>
            <person name="Kogle M.E."/>
            <person name="Wiebenga A."/>
            <person name="Kun R.S."/>
            <person name="Lubbers R.J."/>
            <person name="Makela M.R."/>
            <person name="Barry K."/>
            <person name="Chovatia M."/>
            <person name="Clum A."/>
            <person name="Daum C."/>
            <person name="Haridas S."/>
            <person name="He G."/>
            <person name="LaButti K."/>
            <person name="Lipzen A."/>
            <person name="Mondo S."/>
            <person name="Riley R."/>
            <person name="Salamov A."/>
            <person name="Simmons B.A."/>
            <person name="Magnuson J.K."/>
            <person name="Henrissat B."/>
            <person name="Mortensen U.H."/>
            <person name="Larsen T.O."/>
            <person name="Devries R.P."/>
            <person name="Grigoriev I.V."/>
            <person name="Machida M."/>
            <person name="Baker S.E."/>
            <person name="Andersen M.R."/>
        </authorList>
    </citation>
    <scope>NUCLEOTIDE SEQUENCE [LARGE SCALE GENOMIC DNA]</scope>
    <source>
        <strain evidence="3 4">CBS 117625</strain>
    </source>
</reference>
<evidence type="ECO:0000256" key="1">
    <source>
        <dbReference type="SAM" id="Phobius"/>
    </source>
</evidence>
<dbReference type="AlphaFoldDB" id="A0A5N6T3E0"/>
<evidence type="ECO:0000313" key="3">
    <source>
        <dbReference type="EMBL" id="KAE8140789.1"/>
    </source>
</evidence>
<dbReference type="PANTHER" id="PTHR35395">
    <property type="entry name" value="DUF6536 DOMAIN-CONTAINING PROTEIN"/>
    <property type="match status" value="1"/>
</dbReference>
<feature type="transmembrane region" description="Helical" evidence="1">
    <location>
        <begin position="541"/>
        <end position="565"/>
    </location>
</feature>
<feature type="transmembrane region" description="Helical" evidence="1">
    <location>
        <begin position="487"/>
        <end position="507"/>
    </location>
</feature>
<evidence type="ECO:0000313" key="4">
    <source>
        <dbReference type="Proteomes" id="UP000325672"/>
    </source>
</evidence>
<gene>
    <name evidence="3" type="ORF">BDV38DRAFT_289849</name>
</gene>
<dbReference type="GeneID" id="43645555"/>
<dbReference type="Proteomes" id="UP000325672">
    <property type="component" value="Unassembled WGS sequence"/>
</dbReference>